<evidence type="ECO:0000313" key="8">
    <source>
        <dbReference type="EMBL" id="CRG85363.1"/>
    </source>
</evidence>
<feature type="region of interest" description="Disordered" evidence="6">
    <location>
        <begin position="408"/>
        <end position="440"/>
    </location>
</feature>
<protein>
    <submittedName>
        <fullName evidence="8">UPF0420 protein</fullName>
    </submittedName>
</protein>
<dbReference type="InterPro" id="IPR054549">
    <property type="entry name" value="UVB_sens_RUS_dom"/>
</dbReference>
<gene>
    <name evidence="8" type="ORF">PISL3812_02449</name>
</gene>
<accession>A0A0U1LS97</accession>
<evidence type="ECO:0000256" key="6">
    <source>
        <dbReference type="SAM" id="MobiDB-lite"/>
    </source>
</evidence>
<comment type="subcellular location">
    <subcellularLocation>
        <location evidence="1">Membrane</location>
    </subcellularLocation>
</comment>
<keyword evidence="4" id="KW-1133">Transmembrane helix</keyword>
<sequence length="495" mass="53726">MPSSKDPPRVRLTITETDEINTPLATYVYSETSTAASSKGRVDILLKSLESPSSLSDDRQRSASWIASLKDVFLPVGYPHSVSADYLEYQIYDSIQAFSSSIAGLLSSRAVLQGVGVGDAAASPTSALLLQILQDISGRLATIIFAHRVGSALEPECKMFRLAADVFNDVAMVLDCISPLVTPRPARVAVISSAGVLRALCGVAAGSSKASLSAHFAKWGNIGELNAAGSLVVSHVTSLPATWICLLSLLAIHLATNHRAVRAVQMTSLNRQRANIVLSTVFETDNLLAGQQHREKDTHTVKFLRPDEAARRERVFERDGVLRWFPPFDSASASNEKKLGWCRIGSSVQELISSSSSSSSSMLTTTSLPKLVRIFASEQYILVPHNPSQQHLRKETIITILLKQNSASTQPPLSKSASSRDAKTNVNTNNNNNNNNKIINDNDDDEIISILSNTLPSFSARFDEFYVPELKRAGWDLGIAALETRAGRRIDIADP</sequence>
<name>A0A0U1LS97_TALIS</name>
<evidence type="ECO:0000313" key="9">
    <source>
        <dbReference type="Proteomes" id="UP000054383"/>
    </source>
</evidence>
<comment type="similarity">
    <text evidence="2">Belongs to the RUS1 family.</text>
</comment>
<keyword evidence="5" id="KW-0472">Membrane</keyword>
<reference evidence="8 9" key="1">
    <citation type="submission" date="2015-04" db="EMBL/GenBank/DDBJ databases">
        <authorList>
            <person name="Syromyatnikov M.Y."/>
            <person name="Popov V.N."/>
        </authorList>
    </citation>
    <scope>NUCLEOTIDE SEQUENCE [LARGE SCALE GENOMIC DNA]</scope>
    <source>
        <strain evidence="8">WF-38-12</strain>
    </source>
</reference>
<feature type="compositionally biased region" description="Low complexity" evidence="6">
    <location>
        <begin position="425"/>
        <end position="439"/>
    </location>
</feature>
<dbReference type="EMBL" id="CVMT01000002">
    <property type="protein sequence ID" value="CRG85363.1"/>
    <property type="molecule type" value="Genomic_DNA"/>
</dbReference>
<evidence type="ECO:0000259" key="7">
    <source>
        <dbReference type="Pfam" id="PF04884"/>
    </source>
</evidence>
<proteinExistence type="inferred from homology"/>
<keyword evidence="9" id="KW-1185">Reference proteome</keyword>
<dbReference type="OrthoDB" id="364779at2759"/>
<evidence type="ECO:0000256" key="4">
    <source>
        <dbReference type="ARBA" id="ARBA00022989"/>
    </source>
</evidence>
<dbReference type="Proteomes" id="UP000054383">
    <property type="component" value="Unassembled WGS sequence"/>
</dbReference>
<evidence type="ECO:0000256" key="3">
    <source>
        <dbReference type="ARBA" id="ARBA00022692"/>
    </source>
</evidence>
<dbReference type="STRING" id="28573.A0A0U1LS97"/>
<dbReference type="OMA" id="KWGNLAE"/>
<dbReference type="Pfam" id="PF04884">
    <property type="entry name" value="UVB_sens_prot"/>
    <property type="match status" value="1"/>
</dbReference>
<feature type="domain" description="Protein root UVB sensitive/RUS" evidence="7">
    <location>
        <begin position="60"/>
        <end position="284"/>
    </location>
</feature>
<dbReference type="AlphaFoldDB" id="A0A0U1LS97"/>
<evidence type="ECO:0000256" key="1">
    <source>
        <dbReference type="ARBA" id="ARBA00004370"/>
    </source>
</evidence>
<organism evidence="8 9">
    <name type="scientific">Talaromyces islandicus</name>
    <name type="common">Penicillium islandicum</name>
    <dbReference type="NCBI Taxonomy" id="28573"/>
    <lineage>
        <taxon>Eukaryota</taxon>
        <taxon>Fungi</taxon>
        <taxon>Dikarya</taxon>
        <taxon>Ascomycota</taxon>
        <taxon>Pezizomycotina</taxon>
        <taxon>Eurotiomycetes</taxon>
        <taxon>Eurotiomycetidae</taxon>
        <taxon>Eurotiales</taxon>
        <taxon>Trichocomaceae</taxon>
        <taxon>Talaromyces</taxon>
        <taxon>Talaromyces sect. Islandici</taxon>
    </lineage>
</organism>
<dbReference type="GO" id="GO:0016020">
    <property type="term" value="C:membrane"/>
    <property type="evidence" value="ECO:0007669"/>
    <property type="project" value="UniProtKB-SubCell"/>
</dbReference>
<feature type="compositionally biased region" description="Polar residues" evidence="6">
    <location>
        <begin position="408"/>
        <end position="417"/>
    </location>
</feature>
<dbReference type="InterPro" id="IPR006968">
    <property type="entry name" value="RUS_fam"/>
</dbReference>
<keyword evidence="3" id="KW-0812">Transmembrane</keyword>
<dbReference type="PANTHER" id="PTHR12770:SF31">
    <property type="entry name" value="RUS FAMILY MEMBER 1"/>
    <property type="match status" value="1"/>
</dbReference>
<dbReference type="PANTHER" id="PTHR12770">
    <property type="entry name" value="RUS1 FAMILY PROTEIN C16ORF58"/>
    <property type="match status" value="1"/>
</dbReference>
<evidence type="ECO:0000256" key="5">
    <source>
        <dbReference type="ARBA" id="ARBA00023136"/>
    </source>
</evidence>
<evidence type="ECO:0000256" key="2">
    <source>
        <dbReference type="ARBA" id="ARBA00007558"/>
    </source>
</evidence>